<proteinExistence type="inferred from homology"/>
<comment type="catalytic activity">
    <reaction evidence="8">
        <text>2'-deoxyguanosine + ATP = dGMP + ADP + H(+)</text>
        <dbReference type="Rhea" id="RHEA:19201"/>
        <dbReference type="ChEBI" id="CHEBI:15378"/>
        <dbReference type="ChEBI" id="CHEBI:17172"/>
        <dbReference type="ChEBI" id="CHEBI:30616"/>
        <dbReference type="ChEBI" id="CHEBI:57673"/>
        <dbReference type="ChEBI" id="CHEBI:456216"/>
        <dbReference type="EC" id="2.7.1.113"/>
    </reaction>
</comment>
<keyword evidence="11" id="KW-1185">Reference proteome</keyword>
<evidence type="ECO:0000256" key="5">
    <source>
        <dbReference type="ARBA" id="ARBA00022777"/>
    </source>
</evidence>
<dbReference type="GO" id="GO:0004138">
    <property type="term" value="F:deoxyguanosine kinase activity"/>
    <property type="evidence" value="ECO:0007669"/>
    <property type="project" value="UniProtKB-EC"/>
</dbReference>
<evidence type="ECO:0000256" key="8">
    <source>
        <dbReference type="ARBA" id="ARBA00047656"/>
    </source>
</evidence>
<feature type="domain" description="Deoxynucleoside kinase" evidence="9">
    <location>
        <begin position="25"/>
        <end position="258"/>
    </location>
</feature>
<dbReference type="Proteomes" id="UP001066276">
    <property type="component" value="Chromosome 7"/>
</dbReference>
<comment type="subunit">
    <text evidence="2">Homodimer.</text>
</comment>
<keyword evidence="3" id="KW-0808">Transferase</keyword>
<dbReference type="SUPFAM" id="SSF52540">
    <property type="entry name" value="P-loop containing nucleoside triphosphate hydrolases"/>
    <property type="match status" value="1"/>
</dbReference>
<evidence type="ECO:0000256" key="3">
    <source>
        <dbReference type="ARBA" id="ARBA00022679"/>
    </source>
</evidence>
<protein>
    <recommendedName>
        <fullName evidence="7">deoxyguanosine kinase</fullName>
        <ecNumber evidence="7">2.7.1.113</ecNumber>
    </recommendedName>
</protein>
<keyword evidence="5" id="KW-0418">Kinase</keyword>
<dbReference type="FunFam" id="3.40.50.300:FF:000461">
    <property type="entry name" value="Deoxycytidine kinase"/>
    <property type="match status" value="1"/>
</dbReference>
<dbReference type="PANTHER" id="PTHR10513:SF48">
    <property type="entry name" value="DEOXYCYTIDINE KINASE 2"/>
    <property type="match status" value="1"/>
</dbReference>
<dbReference type="CDD" id="cd01673">
    <property type="entry name" value="dNK"/>
    <property type="match status" value="1"/>
</dbReference>
<dbReference type="AlphaFoldDB" id="A0AAV7PIL4"/>
<evidence type="ECO:0000256" key="6">
    <source>
        <dbReference type="ARBA" id="ARBA00022840"/>
    </source>
</evidence>
<dbReference type="EC" id="2.7.1.113" evidence="7"/>
<evidence type="ECO:0000256" key="1">
    <source>
        <dbReference type="ARBA" id="ARBA00007420"/>
    </source>
</evidence>
<reference evidence="10" key="1">
    <citation type="journal article" date="2022" name="bioRxiv">
        <title>Sequencing and chromosome-scale assembly of the giantPleurodeles waltlgenome.</title>
        <authorList>
            <person name="Brown T."/>
            <person name="Elewa A."/>
            <person name="Iarovenko S."/>
            <person name="Subramanian E."/>
            <person name="Araus A.J."/>
            <person name="Petzold A."/>
            <person name="Susuki M."/>
            <person name="Suzuki K.-i.T."/>
            <person name="Hayashi T."/>
            <person name="Toyoda A."/>
            <person name="Oliveira C."/>
            <person name="Osipova E."/>
            <person name="Leigh N.D."/>
            <person name="Simon A."/>
            <person name="Yun M.H."/>
        </authorList>
    </citation>
    <scope>NUCLEOTIDE SEQUENCE</scope>
    <source>
        <strain evidence="10">20211129_DDA</strain>
        <tissue evidence="10">Liver</tissue>
    </source>
</reference>
<keyword evidence="4" id="KW-0547">Nucleotide-binding</keyword>
<evidence type="ECO:0000313" key="11">
    <source>
        <dbReference type="Proteomes" id="UP001066276"/>
    </source>
</evidence>
<organism evidence="10 11">
    <name type="scientific">Pleurodeles waltl</name>
    <name type="common">Iberian ribbed newt</name>
    <dbReference type="NCBI Taxonomy" id="8319"/>
    <lineage>
        <taxon>Eukaryota</taxon>
        <taxon>Metazoa</taxon>
        <taxon>Chordata</taxon>
        <taxon>Craniata</taxon>
        <taxon>Vertebrata</taxon>
        <taxon>Euteleostomi</taxon>
        <taxon>Amphibia</taxon>
        <taxon>Batrachia</taxon>
        <taxon>Caudata</taxon>
        <taxon>Salamandroidea</taxon>
        <taxon>Salamandridae</taxon>
        <taxon>Pleurodelinae</taxon>
        <taxon>Pleurodeles</taxon>
    </lineage>
</organism>
<sequence length="298" mass="35388">MATPPKRMCISPVFESSFEKRSRKLSIEGNIAAGKSTFVRMLEKASDEWEVIPEPIARWCNVQTNEDEHEELSTSQKSGGNLLQMLYDKPTRWAYTFQTYACLSRVRAQLKPVSAKLQEAERPVQYFERSVYSDRYVFASNLFESGNINETEWAIYQDWHTWLLNQFESEIELDGMIYLRSTPEKCMERLRYRGREEEQGIELEYLEKLHFKHEMWLHSRTMNVDFENLRDIPILVLDVNEDFKHDKIKQEDLLEKVKVDRCLQRHAPICQDRRMVRYAAKEVFERIADLPRPLPVPI</sequence>
<dbReference type="InterPro" id="IPR031314">
    <property type="entry name" value="DNK_dom"/>
</dbReference>
<dbReference type="GO" id="GO:0005524">
    <property type="term" value="F:ATP binding"/>
    <property type="evidence" value="ECO:0007669"/>
    <property type="project" value="UniProtKB-KW"/>
</dbReference>
<keyword evidence="6" id="KW-0067">ATP-binding</keyword>
<evidence type="ECO:0000256" key="7">
    <source>
        <dbReference type="ARBA" id="ARBA00039043"/>
    </source>
</evidence>
<name>A0AAV7PIL4_PLEWA</name>
<dbReference type="GO" id="GO:0005739">
    <property type="term" value="C:mitochondrion"/>
    <property type="evidence" value="ECO:0007669"/>
    <property type="project" value="TreeGrafter"/>
</dbReference>
<evidence type="ECO:0000256" key="2">
    <source>
        <dbReference type="ARBA" id="ARBA00011738"/>
    </source>
</evidence>
<comment type="caution">
    <text evidence="10">The sequence shown here is derived from an EMBL/GenBank/DDBJ whole genome shotgun (WGS) entry which is preliminary data.</text>
</comment>
<dbReference type="InterPro" id="IPR027417">
    <property type="entry name" value="P-loop_NTPase"/>
</dbReference>
<evidence type="ECO:0000313" key="10">
    <source>
        <dbReference type="EMBL" id="KAJ1127634.1"/>
    </source>
</evidence>
<dbReference type="InterPro" id="IPR050566">
    <property type="entry name" value="Deoxyribonucleoside_kinase"/>
</dbReference>
<comment type="similarity">
    <text evidence="1">Belongs to the DCK/DGK family.</text>
</comment>
<evidence type="ECO:0000259" key="9">
    <source>
        <dbReference type="Pfam" id="PF01712"/>
    </source>
</evidence>
<dbReference type="Pfam" id="PF01712">
    <property type="entry name" value="dNK"/>
    <property type="match status" value="1"/>
</dbReference>
<dbReference type="Gene3D" id="3.40.50.300">
    <property type="entry name" value="P-loop containing nucleotide triphosphate hydrolases"/>
    <property type="match status" value="1"/>
</dbReference>
<gene>
    <name evidence="10" type="ORF">NDU88_006030</name>
</gene>
<dbReference type="PANTHER" id="PTHR10513">
    <property type="entry name" value="DEOXYNUCLEOSIDE KINASE"/>
    <property type="match status" value="1"/>
</dbReference>
<dbReference type="EMBL" id="JANPWB010000011">
    <property type="protein sequence ID" value="KAJ1127634.1"/>
    <property type="molecule type" value="Genomic_DNA"/>
</dbReference>
<evidence type="ECO:0000256" key="4">
    <source>
        <dbReference type="ARBA" id="ARBA00022741"/>
    </source>
</evidence>
<accession>A0AAV7PIL4</accession>